<dbReference type="Proteomes" id="UP000823851">
    <property type="component" value="Unassembled WGS sequence"/>
</dbReference>
<evidence type="ECO:0000313" key="5">
    <source>
        <dbReference type="EMBL" id="HJD30515.1"/>
    </source>
</evidence>
<feature type="domain" description="HTH araC/xylS-type" evidence="4">
    <location>
        <begin position="197"/>
        <end position="295"/>
    </location>
</feature>
<dbReference type="PANTHER" id="PTHR43280:SF28">
    <property type="entry name" value="HTH-TYPE TRANSCRIPTIONAL ACTIVATOR RHAS"/>
    <property type="match status" value="1"/>
</dbReference>
<dbReference type="EMBL" id="DWUW01000031">
    <property type="protein sequence ID" value="HJD30515.1"/>
    <property type="molecule type" value="Genomic_DNA"/>
</dbReference>
<dbReference type="SUPFAM" id="SSF51215">
    <property type="entry name" value="Regulatory protein AraC"/>
    <property type="match status" value="1"/>
</dbReference>
<dbReference type="Pfam" id="PF12833">
    <property type="entry name" value="HTH_18"/>
    <property type="match status" value="1"/>
</dbReference>
<evidence type="ECO:0000256" key="3">
    <source>
        <dbReference type="ARBA" id="ARBA00023163"/>
    </source>
</evidence>
<dbReference type="InterPro" id="IPR018060">
    <property type="entry name" value="HTH_AraC"/>
</dbReference>
<dbReference type="GO" id="GO:0043565">
    <property type="term" value="F:sequence-specific DNA binding"/>
    <property type="evidence" value="ECO:0007669"/>
    <property type="project" value="InterPro"/>
</dbReference>
<keyword evidence="3" id="KW-0804">Transcription</keyword>
<dbReference type="Gene3D" id="1.10.10.60">
    <property type="entry name" value="Homeodomain-like"/>
    <property type="match status" value="2"/>
</dbReference>
<dbReference type="GO" id="GO:0003700">
    <property type="term" value="F:DNA-binding transcription factor activity"/>
    <property type="evidence" value="ECO:0007669"/>
    <property type="project" value="InterPro"/>
</dbReference>
<dbReference type="Pfam" id="PF02311">
    <property type="entry name" value="AraC_binding"/>
    <property type="match status" value="1"/>
</dbReference>
<dbReference type="InterPro" id="IPR037923">
    <property type="entry name" value="HTH-like"/>
</dbReference>
<dbReference type="Gene3D" id="2.60.120.10">
    <property type="entry name" value="Jelly Rolls"/>
    <property type="match status" value="1"/>
</dbReference>
<gene>
    <name evidence="5" type="ORF">H9912_01090</name>
</gene>
<dbReference type="InterPro" id="IPR003313">
    <property type="entry name" value="AraC-bd"/>
</dbReference>
<dbReference type="InterPro" id="IPR009057">
    <property type="entry name" value="Homeodomain-like_sf"/>
</dbReference>
<evidence type="ECO:0000259" key="4">
    <source>
        <dbReference type="PROSITE" id="PS01124"/>
    </source>
</evidence>
<dbReference type="PRINTS" id="PR00032">
    <property type="entry name" value="HTHARAC"/>
</dbReference>
<keyword evidence="2" id="KW-0238">DNA-binding</keyword>
<keyword evidence="1" id="KW-0805">Transcription regulation</keyword>
<dbReference type="SUPFAM" id="SSF46689">
    <property type="entry name" value="Homeodomain-like"/>
    <property type="match status" value="2"/>
</dbReference>
<evidence type="ECO:0000313" key="6">
    <source>
        <dbReference type="Proteomes" id="UP000823851"/>
    </source>
</evidence>
<dbReference type="PROSITE" id="PS01124">
    <property type="entry name" value="HTH_ARAC_FAMILY_2"/>
    <property type="match status" value="1"/>
</dbReference>
<evidence type="ECO:0000256" key="1">
    <source>
        <dbReference type="ARBA" id="ARBA00023015"/>
    </source>
</evidence>
<dbReference type="InterPro" id="IPR014710">
    <property type="entry name" value="RmlC-like_jellyroll"/>
</dbReference>
<dbReference type="SMART" id="SM00342">
    <property type="entry name" value="HTH_ARAC"/>
    <property type="match status" value="1"/>
</dbReference>
<sequence length="317" mass="36109">MNRTVVVDENLRELRAHGTASFPFEVNHDEPMRFQERYIRCHWHDELELSLLLEGRAVYQVNGVSYENEAGQGMVVNTDIPHMLVPAGTVSPKLLTIIVHPSILYGTLGTAVDLNVIRPYLRSRLLAGIRLDPSVSWQKEVLGSMRRIDELYTAQSFAFELKIKSLLCDIFYGIILNLREQVKPEGGYSAEELQRLKRLLDYLHANYTRPLSLSELASCIHVTRESCCRFFRKMTGKTVSQYLEDYRVAQSIRLLRTENLPIAQIADMAGFSNASRFAAAFRARMGCAPAVYRRAAVYDCMAPDPFPYPDPPFRSEP</sequence>
<organism evidence="5 6">
    <name type="scientific">Candidatus Eisenbergiella stercorigallinarum</name>
    <dbReference type="NCBI Taxonomy" id="2838557"/>
    <lineage>
        <taxon>Bacteria</taxon>
        <taxon>Bacillati</taxon>
        <taxon>Bacillota</taxon>
        <taxon>Clostridia</taxon>
        <taxon>Lachnospirales</taxon>
        <taxon>Lachnospiraceae</taxon>
        <taxon>Eisenbergiella</taxon>
    </lineage>
</organism>
<dbReference type="InterPro" id="IPR018062">
    <property type="entry name" value="HTH_AraC-typ_CS"/>
</dbReference>
<protein>
    <submittedName>
        <fullName evidence="5">AraC family transcriptional regulator</fullName>
    </submittedName>
</protein>
<proteinExistence type="predicted"/>
<dbReference type="PROSITE" id="PS00041">
    <property type="entry name" value="HTH_ARAC_FAMILY_1"/>
    <property type="match status" value="1"/>
</dbReference>
<name>A0A9D2QY43_9FIRM</name>
<evidence type="ECO:0000256" key="2">
    <source>
        <dbReference type="ARBA" id="ARBA00023125"/>
    </source>
</evidence>
<reference evidence="5" key="1">
    <citation type="journal article" date="2021" name="PeerJ">
        <title>Extensive microbial diversity within the chicken gut microbiome revealed by metagenomics and culture.</title>
        <authorList>
            <person name="Gilroy R."/>
            <person name="Ravi A."/>
            <person name="Getino M."/>
            <person name="Pursley I."/>
            <person name="Horton D.L."/>
            <person name="Alikhan N.F."/>
            <person name="Baker D."/>
            <person name="Gharbi K."/>
            <person name="Hall N."/>
            <person name="Watson M."/>
            <person name="Adriaenssens E.M."/>
            <person name="Foster-Nyarko E."/>
            <person name="Jarju S."/>
            <person name="Secka A."/>
            <person name="Antonio M."/>
            <person name="Oren A."/>
            <person name="Chaudhuri R.R."/>
            <person name="La Ragione R."/>
            <person name="Hildebrand F."/>
            <person name="Pallen M.J."/>
        </authorList>
    </citation>
    <scope>NUCLEOTIDE SEQUENCE</scope>
    <source>
        <strain evidence="5">ChiHjej8B7-25341</strain>
    </source>
</reference>
<reference evidence="5" key="2">
    <citation type="submission" date="2021-04" db="EMBL/GenBank/DDBJ databases">
        <authorList>
            <person name="Gilroy R."/>
        </authorList>
    </citation>
    <scope>NUCLEOTIDE SEQUENCE</scope>
    <source>
        <strain evidence="5">ChiHjej8B7-25341</strain>
    </source>
</reference>
<accession>A0A9D2QY43</accession>
<comment type="caution">
    <text evidence="5">The sequence shown here is derived from an EMBL/GenBank/DDBJ whole genome shotgun (WGS) entry which is preliminary data.</text>
</comment>
<dbReference type="InterPro" id="IPR020449">
    <property type="entry name" value="Tscrpt_reg_AraC-type_HTH"/>
</dbReference>
<dbReference type="AlphaFoldDB" id="A0A9D2QY43"/>
<dbReference type="PANTHER" id="PTHR43280">
    <property type="entry name" value="ARAC-FAMILY TRANSCRIPTIONAL REGULATOR"/>
    <property type="match status" value="1"/>
</dbReference>